<keyword evidence="1 2" id="KW-0784">Thiamine biosynthesis</keyword>
<feature type="binding site" evidence="2">
    <location>
        <position position="226"/>
    </location>
    <ligand>
        <name>Mg(2+)</name>
        <dbReference type="ChEBI" id="CHEBI:18420"/>
        <label>3</label>
    </ligand>
</feature>
<feature type="domain" description="PurM-like C-terminal" evidence="4">
    <location>
        <begin position="159"/>
        <end position="318"/>
    </location>
</feature>
<evidence type="ECO:0000259" key="3">
    <source>
        <dbReference type="Pfam" id="PF00586"/>
    </source>
</evidence>
<proteinExistence type="inferred from homology"/>
<dbReference type="GO" id="GO:0009228">
    <property type="term" value="P:thiamine biosynthetic process"/>
    <property type="evidence" value="ECO:0007669"/>
    <property type="project" value="UniProtKB-KW"/>
</dbReference>
<keyword evidence="2" id="KW-0547">Nucleotide-binding</keyword>
<dbReference type="InterPro" id="IPR036676">
    <property type="entry name" value="PurM-like_C_sf"/>
</dbReference>
<feature type="binding site" evidence="2">
    <location>
        <position position="229"/>
    </location>
    <ligand>
        <name>Mg(2+)</name>
        <dbReference type="ChEBI" id="CHEBI:18420"/>
        <label>5</label>
    </ligand>
</feature>
<dbReference type="Pfam" id="PF02769">
    <property type="entry name" value="AIRS_C"/>
    <property type="match status" value="1"/>
</dbReference>
<dbReference type="AlphaFoldDB" id="A0A1I3Y6S0"/>
<accession>A0A1I3Y6S0</accession>
<dbReference type="EC" id="2.7.4.16" evidence="2"/>
<dbReference type="PANTHER" id="PTHR30270">
    <property type="entry name" value="THIAMINE-MONOPHOSPHATE KINASE"/>
    <property type="match status" value="1"/>
</dbReference>
<keyword evidence="2" id="KW-0460">Magnesium</keyword>
<evidence type="ECO:0000313" key="6">
    <source>
        <dbReference type="Proteomes" id="UP000198755"/>
    </source>
</evidence>
<comment type="miscellaneous">
    <text evidence="2">Reaction mechanism of ThiL seems to utilize a direct, inline transfer of the gamma-phosphate of ATP to TMP rather than a phosphorylated enzyme intermediate.</text>
</comment>
<keyword evidence="2" id="KW-0067">ATP-binding</keyword>
<dbReference type="InterPro" id="IPR010918">
    <property type="entry name" value="PurM-like_C_dom"/>
</dbReference>
<dbReference type="InterPro" id="IPR016188">
    <property type="entry name" value="PurM-like_N"/>
</dbReference>
<feature type="binding site" evidence="2">
    <location>
        <position position="80"/>
    </location>
    <ligand>
        <name>Mg(2+)</name>
        <dbReference type="ChEBI" id="CHEBI:18420"/>
        <label>2</label>
    </ligand>
</feature>
<feature type="binding site" evidence="2">
    <location>
        <position position="59"/>
    </location>
    <ligand>
        <name>substrate</name>
    </ligand>
</feature>
<feature type="binding site" evidence="2">
    <location>
        <position position="128"/>
    </location>
    <ligand>
        <name>Mg(2+)</name>
        <dbReference type="ChEBI" id="CHEBI:18420"/>
        <label>1</label>
    </ligand>
</feature>
<dbReference type="SUPFAM" id="SSF56042">
    <property type="entry name" value="PurM C-terminal domain-like"/>
    <property type="match status" value="1"/>
</dbReference>
<dbReference type="GO" id="GO:0000287">
    <property type="term" value="F:magnesium ion binding"/>
    <property type="evidence" value="ECO:0007669"/>
    <property type="project" value="UniProtKB-UniRule"/>
</dbReference>
<comment type="caution">
    <text evidence="2">Lacks conserved residue(s) required for the propagation of feature annotation.</text>
</comment>
<feature type="binding site" evidence="2">
    <location>
        <position position="52"/>
    </location>
    <ligand>
        <name>Mg(2+)</name>
        <dbReference type="ChEBI" id="CHEBI:18420"/>
        <label>1</label>
    </ligand>
</feature>
<dbReference type="PANTHER" id="PTHR30270:SF0">
    <property type="entry name" value="THIAMINE-MONOPHOSPHATE KINASE"/>
    <property type="match status" value="1"/>
</dbReference>
<feature type="binding site" evidence="2">
    <location>
        <position position="50"/>
    </location>
    <ligand>
        <name>Mg(2+)</name>
        <dbReference type="ChEBI" id="CHEBI:18420"/>
        <label>4</label>
    </ligand>
</feature>
<feature type="binding site" evidence="2">
    <location>
        <position position="278"/>
    </location>
    <ligand>
        <name>substrate</name>
    </ligand>
</feature>
<feature type="binding site" evidence="2">
    <location>
        <position position="80"/>
    </location>
    <ligand>
        <name>Mg(2+)</name>
        <dbReference type="ChEBI" id="CHEBI:18420"/>
        <label>4</label>
    </ligand>
</feature>
<keyword evidence="6" id="KW-1185">Reference proteome</keyword>
<comment type="catalytic activity">
    <reaction evidence="2">
        <text>thiamine phosphate + ATP = thiamine diphosphate + ADP</text>
        <dbReference type="Rhea" id="RHEA:15913"/>
        <dbReference type="ChEBI" id="CHEBI:30616"/>
        <dbReference type="ChEBI" id="CHEBI:37575"/>
        <dbReference type="ChEBI" id="CHEBI:58937"/>
        <dbReference type="ChEBI" id="CHEBI:456216"/>
        <dbReference type="EC" id="2.7.4.16"/>
    </reaction>
</comment>
<sequence length="338" mass="34925">MTDVTEAMLRPSEDELIAAYFAPLAGAGAHGLLDDAASLASAPGQDLVLTKDLLVAAVHFFNDDPPGDIARKALRVNLSDLAAKGAEPLGFLLGLALPQDWTADWLKAFAEGLGSDSAAFACPLLGGDTIRTPGPLTISITAIGAVPSGGMVPRGGVAAGDHIYVTGTIGDAALGLKLRHDAAAGRSWTQALSAAAADHLRRRYLLPEPRVALRGSLRRHARAAMDVSDGFGGDLAKMLGLSALSARVSIESVPLSAAAREALSLEPRLIETILTGGDDYEILCAIAPADRAAFEASAAADGTTVTRVAETFDGGQGVLFQAPSGEILRLEKLSFQHF</sequence>
<dbReference type="Gene3D" id="3.30.1330.10">
    <property type="entry name" value="PurM-like, N-terminal domain"/>
    <property type="match status" value="1"/>
</dbReference>
<protein>
    <recommendedName>
        <fullName evidence="2">Thiamine-monophosphate kinase</fullName>
        <shortName evidence="2">TMP kinase</shortName>
        <shortName evidence="2">Thiamine-phosphate kinase</shortName>
        <ecNumber evidence="2">2.7.4.16</ecNumber>
    </recommendedName>
</protein>
<feature type="binding site" evidence="2">
    <location>
        <position position="35"/>
    </location>
    <ligand>
        <name>Mg(2+)</name>
        <dbReference type="ChEBI" id="CHEBI:18420"/>
        <label>3</label>
    </ligand>
</feature>
<feature type="binding site" evidence="2">
    <location>
        <position position="80"/>
    </location>
    <ligand>
        <name>Mg(2+)</name>
        <dbReference type="ChEBI" id="CHEBI:18420"/>
        <label>3</label>
    </ligand>
</feature>
<feature type="binding site" evidence="2">
    <location>
        <position position="154"/>
    </location>
    <ligand>
        <name>ATP</name>
        <dbReference type="ChEBI" id="CHEBI:30616"/>
    </ligand>
</feature>
<dbReference type="HAMAP" id="MF_02128">
    <property type="entry name" value="TMP_kinase"/>
    <property type="match status" value="1"/>
</dbReference>
<evidence type="ECO:0000256" key="2">
    <source>
        <dbReference type="HAMAP-Rule" id="MF_02128"/>
    </source>
</evidence>
<reference evidence="5 6" key="1">
    <citation type="submission" date="2016-10" db="EMBL/GenBank/DDBJ databases">
        <authorList>
            <person name="de Groot N.N."/>
        </authorList>
    </citation>
    <scope>NUCLEOTIDE SEQUENCE [LARGE SCALE GENOMIC DNA]</scope>
    <source>
        <strain evidence="5 6">NE2</strain>
    </source>
</reference>
<dbReference type="InterPro" id="IPR006283">
    <property type="entry name" value="ThiL-like"/>
</dbReference>
<dbReference type="CDD" id="cd02194">
    <property type="entry name" value="ThiL"/>
    <property type="match status" value="1"/>
</dbReference>
<feature type="binding site" evidence="2">
    <location>
        <position position="35"/>
    </location>
    <ligand>
        <name>Mg(2+)</name>
        <dbReference type="ChEBI" id="CHEBI:18420"/>
        <label>4</label>
    </ligand>
</feature>
<dbReference type="GO" id="GO:0005524">
    <property type="term" value="F:ATP binding"/>
    <property type="evidence" value="ECO:0007669"/>
    <property type="project" value="UniProtKB-UniRule"/>
</dbReference>
<organism evidence="5 6">
    <name type="scientific">Methylocapsa palsarum</name>
    <dbReference type="NCBI Taxonomy" id="1612308"/>
    <lineage>
        <taxon>Bacteria</taxon>
        <taxon>Pseudomonadati</taxon>
        <taxon>Pseudomonadota</taxon>
        <taxon>Alphaproteobacteria</taxon>
        <taxon>Hyphomicrobiales</taxon>
        <taxon>Beijerinckiaceae</taxon>
        <taxon>Methylocapsa</taxon>
    </lineage>
</organism>
<feature type="binding site" evidence="2">
    <location>
        <begin position="127"/>
        <end position="128"/>
    </location>
    <ligand>
        <name>ATP</name>
        <dbReference type="ChEBI" id="CHEBI:30616"/>
    </ligand>
</feature>
<dbReference type="SUPFAM" id="SSF55326">
    <property type="entry name" value="PurM N-terminal domain-like"/>
    <property type="match status" value="1"/>
</dbReference>
<dbReference type="GO" id="GO:0009030">
    <property type="term" value="F:thiamine-phosphate kinase activity"/>
    <property type="evidence" value="ECO:0007669"/>
    <property type="project" value="UniProtKB-UniRule"/>
</dbReference>
<dbReference type="GO" id="GO:0009229">
    <property type="term" value="P:thiamine diphosphate biosynthetic process"/>
    <property type="evidence" value="ECO:0007669"/>
    <property type="project" value="UniProtKB-UniRule"/>
</dbReference>
<dbReference type="PIRSF" id="PIRSF005303">
    <property type="entry name" value="Thiam_monoph_kin"/>
    <property type="match status" value="1"/>
</dbReference>
<comment type="pathway">
    <text evidence="2">Cofactor biosynthesis; thiamine diphosphate biosynthesis; thiamine diphosphate from thiamine phosphate: step 1/1.</text>
</comment>
<feature type="binding site" evidence="2">
    <location>
        <position position="228"/>
    </location>
    <ligand>
        <name>ATP</name>
        <dbReference type="ChEBI" id="CHEBI:30616"/>
    </ligand>
</feature>
<dbReference type="Pfam" id="PF00586">
    <property type="entry name" value="AIRS"/>
    <property type="match status" value="1"/>
</dbReference>
<name>A0A1I3Y6S0_9HYPH</name>
<evidence type="ECO:0000256" key="1">
    <source>
        <dbReference type="ARBA" id="ARBA00022977"/>
    </source>
</evidence>
<evidence type="ECO:0000259" key="4">
    <source>
        <dbReference type="Pfam" id="PF02769"/>
    </source>
</evidence>
<dbReference type="UniPathway" id="UPA00060">
    <property type="reaction ID" value="UER00142"/>
</dbReference>
<evidence type="ECO:0000313" key="5">
    <source>
        <dbReference type="EMBL" id="SFK27564.1"/>
    </source>
</evidence>
<comment type="function">
    <text evidence="2">Catalyzes the ATP-dependent phosphorylation of thiamine-monophosphate (TMP) to form thiamine-pyrophosphate (TPP), the active form of vitamin B1.</text>
</comment>
<dbReference type="Gene3D" id="3.90.650.10">
    <property type="entry name" value="PurM-like C-terminal domain"/>
    <property type="match status" value="1"/>
</dbReference>
<dbReference type="InterPro" id="IPR036921">
    <property type="entry name" value="PurM-like_N_sf"/>
</dbReference>
<feature type="binding site" evidence="2">
    <location>
        <position position="335"/>
    </location>
    <ligand>
        <name>substrate</name>
    </ligand>
</feature>
<keyword evidence="2" id="KW-0808">Transferase</keyword>
<dbReference type="EMBL" id="FOSN01000005">
    <property type="protein sequence ID" value="SFK27564.1"/>
    <property type="molecule type" value="Genomic_DNA"/>
</dbReference>
<dbReference type="NCBIfam" id="TIGR01379">
    <property type="entry name" value="thiL"/>
    <property type="match status" value="1"/>
</dbReference>
<feature type="binding site" evidence="2">
    <location>
        <position position="52"/>
    </location>
    <ligand>
        <name>Mg(2+)</name>
        <dbReference type="ChEBI" id="CHEBI:18420"/>
        <label>2</label>
    </ligand>
</feature>
<keyword evidence="2" id="KW-0479">Metal-binding</keyword>
<comment type="similarity">
    <text evidence="2">Belongs to the thiamine-monophosphate kinase family.</text>
</comment>
<dbReference type="STRING" id="1612308.SAMN05444581_10551"/>
<feature type="domain" description="PurM-like N-terminal" evidence="3">
    <location>
        <begin position="34"/>
        <end position="146"/>
    </location>
</feature>
<keyword evidence="2 5" id="KW-0418">Kinase</keyword>
<dbReference type="Proteomes" id="UP000198755">
    <property type="component" value="Unassembled WGS sequence"/>
</dbReference>
<gene>
    <name evidence="2" type="primary">thiL</name>
    <name evidence="5" type="ORF">SAMN05444581_10551</name>
</gene>